<evidence type="ECO:0000313" key="3">
    <source>
        <dbReference type="EMBL" id="KAB1075341.1"/>
    </source>
</evidence>
<dbReference type="Gene3D" id="1.10.260.40">
    <property type="entry name" value="lambda repressor-like DNA-binding domains"/>
    <property type="match status" value="1"/>
</dbReference>
<feature type="region of interest" description="Disordered" evidence="1">
    <location>
        <begin position="117"/>
        <end position="146"/>
    </location>
</feature>
<organism evidence="3 4">
    <name type="scientific">Methylobacterium planeticum</name>
    <dbReference type="NCBI Taxonomy" id="2615211"/>
    <lineage>
        <taxon>Bacteria</taxon>
        <taxon>Pseudomonadati</taxon>
        <taxon>Pseudomonadota</taxon>
        <taxon>Alphaproteobacteria</taxon>
        <taxon>Hyphomicrobiales</taxon>
        <taxon>Methylobacteriaceae</taxon>
        <taxon>Methylobacterium</taxon>
    </lineage>
</organism>
<reference evidence="3 4" key="1">
    <citation type="submission" date="2019-09" db="EMBL/GenBank/DDBJ databases">
        <title>YIM 132548 draft genome.</title>
        <authorList>
            <person name="Jiang L."/>
        </authorList>
    </citation>
    <scope>NUCLEOTIDE SEQUENCE [LARGE SCALE GENOMIC DNA]</scope>
    <source>
        <strain evidence="3 4">YIM 132548</strain>
    </source>
</reference>
<dbReference type="InterPro" id="IPR010982">
    <property type="entry name" value="Lambda_DNA-bd_dom_sf"/>
</dbReference>
<dbReference type="Pfam" id="PF13560">
    <property type="entry name" value="HTH_31"/>
    <property type="match status" value="1"/>
</dbReference>
<evidence type="ECO:0000259" key="2">
    <source>
        <dbReference type="SMART" id="SM00530"/>
    </source>
</evidence>
<accession>A0A6N6MWK0</accession>
<dbReference type="AlphaFoldDB" id="A0A6N6MWK0"/>
<evidence type="ECO:0000313" key="4">
    <source>
        <dbReference type="Proteomes" id="UP000441523"/>
    </source>
</evidence>
<keyword evidence="4" id="KW-1185">Reference proteome</keyword>
<dbReference type="InterPro" id="IPR001387">
    <property type="entry name" value="Cro/C1-type_HTH"/>
</dbReference>
<feature type="compositionally biased region" description="Low complexity" evidence="1">
    <location>
        <begin position="123"/>
        <end position="146"/>
    </location>
</feature>
<dbReference type="GO" id="GO:0003677">
    <property type="term" value="F:DNA binding"/>
    <property type="evidence" value="ECO:0007669"/>
    <property type="project" value="InterPro"/>
</dbReference>
<dbReference type="RefSeq" id="WP_150962208.1">
    <property type="nucleotide sequence ID" value="NZ_VZZJ01000003.1"/>
</dbReference>
<gene>
    <name evidence="3" type="ORF">F6X51_05530</name>
</gene>
<comment type="caution">
    <text evidence="3">The sequence shown here is derived from an EMBL/GenBank/DDBJ whole genome shotgun (WGS) entry which is preliminary data.</text>
</comment>
<protein>
    <submittedName>
        <fullName evidence="3">Helix-turn-helix transcriptional regulator</fullName>
    </submittedName>
</protein>
<evidence type="ECO:0000256" key="1">
    <source>
        <dbReference type="SAM" id="MobiDB-lite"/>
    </source>
</evidence>
<dbReference type="Proteomes" id="UP000441523">
    <property type="component" value="Unassembled WGS sequence"/>
</dbReference>
<dbReference type="SMART" id="SM00530">
    <property type="entry name" value="HTH_XRE"/>
    <property type="match status" value="1"/>
</dbReference>
<dbReference type="CDD" id="cd00093">
    <property type="entry name" value="HTH_XRE"/>
    <property type="match status" value="1"/>
</dbReference>
<proteinExistence type="predicted"/>
<dbReference type="SUPFAM" id="SSF47413">
    <property type="entry name" value="lambda repressor-like DNA-binding domains"/>
    <property type="match status" value="1"/>
</dbReference>
<sequence>MYTNAQKLSAPETQELRREAGKLLKHLREKAGHSQRSFSAEIGSPLYTFVSQVETGRGRVPPDQIRVWADAYGIEARKFLQMIMRFYDPETFAVLFEGNPEIRDGTAFPELVEIGAAVAADDSPSGSPQGSPTQAAQDPDDAAPAG</sequence>
<feature type="domain" description="HTH cro/C1-type" evidence="2">
    <location>
        <begin position="23"/>
        <end position="79"/>
    </location>
</feature>
<dbReference type="EMBL" id="VZZJ01000003">
    <property type="protein sequence ID" value="KAB1075341.1"/>
    <property type="molecule type" value="Genomic_DNA"/>
</dbReference>
<name>A0A6N6MWK0_9HYPH</name>